<dbReference type="InterPro" id="IPR004338">
    <property type="entry name" value="NqrB/RnfD"/>
</dbReference>
<organism evidence="11 12">
    <name type="scientific">Candidatus Zymogenus saltonus</name>
    <dbReference type="NCBI Taxonomy" id="2844893"/>
    <lineage>
        <taxon>Bacteria</taxon>
        <taxon>Deltaproteobacteria</taxon>
        <taxon>Candidatus Zymogenia</taxon>
        <taxon>Candidatus Zymogeniales</taxon>
        <taxon>Candidatus Zymogenaceae</taxon>
        <taxon>Candidatus Zymogenus</taxon>
    </lineage>
</organism>
<keyword evidence="8 10" id="KW-1133">Transmembrane helix</keyword>
<sequence>MTESGAGYIITTSPHIHTADSIPRVMYSVVIALIPAVIVSVLFFGKAAIVIYCLSIVSCLACEAIAQKIMGRPITVTDGSILVTAILFAMNIPPSSPWWLVVLGSVIAVVLGKQIYGGLGYNPFNPVLVARILLLISFPVQMTSWIKPAPLFSGADLVSVATPLGEVKTELMLKGAIDLSRYNYLDFTTGFMGGSMGEMSVLALLLGAAFLLYRKYITWHIPAGFIGTVFVMTGIFWLVDPTRYANPIFHVLAGGLVLGAFFMATDMVTSPVYPRGKIIFGIGCGVITVVIRLFGGYPEGVAFSILLMNAATPIIDRYTVPKKFGYIKIDEAKAG</sequence>
<comment type="function">
    <text evidence="10">Part of a membrane-bound complex that couples electron transfer with translocation of ions across the membrane.</text>
</comment>
<keyword evidence="7 10" id="KW-0249">Electron transport</keyword>
<comment type="caution">
    <text evidence="11">The sequence shown here is derived from an EMBL/GenBank/DDBJ whole genome shotgun (WGS) entry which is preliminary data.</text>
</comment>
<dbReference type="InterPro" id="IPR011303">
    <property type="entry name" value="RnfD_bac"/>
</dbReference>
<proteinExistence type="inferred from homology"/>
<dbReference type="Pfam" id="PF03116">
    <property type="entry name" value="NQR2_RnfD_RnfE"/>
    <property type="match status" value="1"/>
</dbReference>
<evidence type="ECO:0000256" key="6">
    <source>
        <dbReference type="ARBA" id="ARBA00022967"/>
    </source>
</evidence>
<evidence type="ECO:0000256" key="4">
    <source>
        <dbReference type="ARBA" id="ARBA00022643"/>
    </source>
</evidence>
<evidence type="ECO:0000256" key="1">
    <source>
        <dbReference type="ARBA" id="ARBA00022448"/>
    </source>
</evidence>
<dbReference type="NCBIfam" id="TIGR01946">
    <property type="entry name" value="rnfD"/>
    <property type="match status" value="1"/>
</dbReference>
<comment type="subcellular location">
    <subcellularLocation>
        <location evidence="10">Cell membrane</location>
        <topology evidence="10">Multi-pass membrane protein</topology>
    </subcellularLocation>
</comment>
<evidence type="ECO:0000256" key="5">
    <source>
        <dbReference type="ARBA" id="ARBA00022692"/>
    </source>
</evidence>
<dbReference type="PANTHER" id="PTHR30578:SF0">
    <property type="entry name" value="ION-TRANSLOCATING OXIDOREDUCTASE COMPLEX SUBUNIT D"/>
    <property type="match status" value="1"/>
</dbReference>
<comment type="similarity">
    <text evidence="10">Belongs to the NqrB/RnfD family.</text>
</comment>
<comment type="subunit">
    <text evidence="10">The complex is composed of six subunits: RnfA, RnfB, RnfC, RnfD, RnfE and RnfG.</text>
</comment>
<keyword evidence="6 10" id="KW-1278">Translocase</keyword>
<keyword evidence="2 10" id="KW-0597">Phosphoprotein</keyword>
<dbReference type="AlphaFoldDB" id="A0A9D8KD02"/>
<feature type="transmembrane region" description="Helical" evidence="10">
    <location>
        <begin position="219"/>
        <end position="238"/>
    </location>
</feature>
<evidence type="ECO:0000256" key="2">
    <source>
        <dbReference type="ARBA" id="ARBA00022553"/>
    </source>
</evidence>
<evidence type="ECO:0000256" key="7">
    <source>
        <dbReference type="ARBA" id="ARBA00022982"/>
    </source>
</evidence>
<dbReference type="EC" id="7.-.-.-" evidence="10"/>
<feature type="transmembrane region" description="Helical" evidence="10">
    <location>
        <begin position="73"/>
        <end position="92"/>
    </location>
</feature>
<dbReference type="HAMAP" id="MF_00462">
    <property type="entry name" value="RsxD_RnfD"/>
    <property type="match status" value="1"/>
</dbReference>
<evidence type="ECO:0000256" key="10">
    <source>
        <dbReference type="HAMAP-Rule" id="MF_00462"/>
    </source>
</evidence>
<dbReference type="GO" id="GO:0055085">
    <property type="term" value="P:transmembrane transport"/>
    <property type="evidence" value="ECO:0007669"/>
    <property type="project" value="InterPro"/>
</dbReference>
<keyword evidence="5 10" id="KW-0812">Transmembrane</keyword>
<evidence type="ECO:0000313" key="12">
    <source>
        <dbReference type="Proteomes" id="UP000809273"/>
    </source>
</evidence>
<comment type="cofactor">
    <cofactor evidence="10">
        <name>FMN</name>
        <dbReference type="ChEBI" id="CHEBI:58210"/>
    </cofactor>
</comment>
<evidence type="ECO:0000256" key="9">
    <source>
        <dbReference type="ARBA" id="ARBA00023136"/>
    </source>
</evidence>
<dbReference type="PANTHER" id="PTHR30578">
    <property type="entry name" value="ELECTRON TRANSPORT COMPLEX PROTEIN RNFD"/>
    <property type="match status" value="1"/>
</dbReference>
<reference evidence="11" key="2">
    <citation type="submission" date="2021-01" db="EMBL/GenBank/DDBJ databases">
        <authorList>
            <person name="Hahn C.R."/>
            <person name="Youssef N.H."/>
            <person name="Elshahed M."/>
        </authorList>
    </citation>
    <scope>NUCLEOTIDE SEQUENCE</scope>
    <source>
        <strain evidence="11">Zod_Metabat.24</strain>
    </source>
</reference>
<reference evidence="11" key="1">
    <citation type="journal article" date="2021" name="Environ. Microbiol.">
        <title>Genomic characterization of three novel Desulfobacterota classes expand the metabolic and phylogenetic diversity of the phylum.</title>
        <authorList>
            <person name="Murphy C.L."/>
            <person name="Biggerstaff J."/>
            <person name="Eichhorn A."/>
            <person name="Ewing E."/>
            <person name="Shahan R."/>
            <person name="Soriano D."/>
            <person name="Stewart S."/>
            <person name="VanMol K."/>
            <person name="Walker R."/>
            <person name="Walters P."/>
            <person name="Elshahed M.S."/>
            <person name="Youssef N.H."/>
        </authorList>
    </citation>
    <scope>NUCLEOTIDE SEQUENCE</scope>
    <source>
        <strain evidence="11">Zod_Metabat.24</strain>
    </source>
</reference>
<keyword evidence="4 10" id="KW-0288">FMN</keyword>
<evidence type="ECO:0000256" key="8">
    <source>
        <dbReference type="ARBA" id="ARBA00022989"/>
    </source>
</evidence>
<evidence type="ECO:0000313" key="11">
    <source>
        <dbReference type="EMBL" id="MBN1571995.1"/>
    </source>
</evidence>
<name>A0A9D8KD02_9DELT</name>
<evidence type="ECO:0000256" key="3">
    <source>
        <dbReference type="ARBA" id="ARBA00022630"/>
    </source>
</evidence>
<keyword evidence="10" id="KW-1003">Cell membrane</keyword>
<feature type="transmembrane region" description="Helical" evidence="10">
    <location>
        <begin position="191"/>
        <end position="212"/>
    </location>
</feature>
<keyword evidence="9 10" id="KW-0472">Membrane</keyword>
<gene>
    <name evidence="10" type="primary">rnfD</name>
    <name evidence="11" type="ORF">JW984_02235</name>
</gene>
<feature type="transmembrane region" description="Helical" evidence="10">
    <location>
        <begin position="25"/>
        <end position="43"/>
    </location>
</feature>
<dbReference type="GO" id="GO:0022900">
    <property type="term" value="P:electron transport chain"/>
    <property type="evidence" value="ECO:0007669"/>
    <property type="project" value="UniProtKB-UniRule"/>
</dbReference>
<protein>
    <recommendedName>
        <fullName evidence="10">Ion-translocating oxidoreductase complex subunit D</fullName>
        <ecNumber evidence="10">7.-.-.-</ecNumber>
    </recommendedName>
    <alternativeName>
        <fullName evidence="10">Rnf electron transport complex subunit D</fullName>
    </alternativeName>
</protein>
<keyword evidence="3 10" id="KW-0285">Flavoprotein</keyword>
<accession>A0A9D8KD02</accession>
<dbReference type="EMBL" id="JAFGIX010000010">
    <property type="protein sequence ID" value="MBN1571995.1"/>
    <property type="molecule type" value="Genomic_DNA"/>
</dbReference>
<dbReference type="Proteomes" id="UP000809273">
    <property type="component" value="Unassembled WGS sequence"/>
</dbReference>
<feature type="modified residue" description="FMN phosphoryl threonine" evidence="10">
    <location>
        <position position="162"/>
    </location>
</feature>
<dbReference type="GO" id="GO:0005886">
    <property type="term" value="C:plasma membrane"/>
    <property type="evidence" value="ECO:0007669"/>
    <property type="project" value="UniProtKB-SubCell"/>
</dbReference>
<feature type="transmembrane region" description="Helical" evidence="10">
    <location>
        <begin position="276"/>
        <end position="295"/>
    </location>
</feature>
<keyword evidence="1 10" id="KW-0813">Transport</keyword>
<feature type="transmembrane region" description="Helical" evidence="10">
    <location>
        <begin position="49"/>
        <end position="66"/>
    </location>
</feature>
<feature type="transmembrane region" description="Helical" evidence="10">
    <location>
        <begin position="244"/>
        <end position="264"/>
    </location>
</feature>